<name>A0A5A9NPI8_9TELE</name>
<accession>A0A5A9NPI8</accession>
<feature type="region of interest" description="Disordered" evidence="3">
    <location>
        <begin position="44"/>
        <end position="66"/>
    </location>
</feature>
<dbReference type="Proteomes" id="UP000324632">
    <property type="component" value="Chromosome 15"/>
</dbReference>
<evidence type="ECO:0000256" key="3">
    <source>
        <dbReference type="SAM" id="MobiDB-lite"/>
    </source>
</evidence>
<keyword evidence="5" id="KW-1185">Reference proteome</keyword>
<evidence type="ECO:0000256" key="1">
    <source>
        <dbReference type="ARBA" id="ARBA00022741"/>
    </source>
</evidence>
<dbReference type="EMBL" id="SOYY01000015">
    <property type="protein sequence ID" value="KAA0710985.1"/>
    <property type="molecule type" value="Genomic_DNA"/>
</dbReference>
<dbReference type="GO" id="GO:0005524">
    <property type="term" value="F:ATP binding"/>
    <property type="evidence" value="ECO:0007669"/>
    <property type="project" value="UniProtKB-KW"/>
</dbReference>
<sequence length="109" mass="12134">MGDTNLNNANVKVAVRLRPMNRREKDLNTKCVVEMEGNQTFLYPANLGKDSRPPPGTQDTAQPDTSFGVKRLPMISVWFDGSTEQSPSDDMDSLRICDCVQSSQFLLPV</sequence>
<dbReference type="InterPro" id="IPR036961">
    <property type="entry name" value="Kinesin_motor_dom_sf"/>
</dbReference>
<proteinExistence type="predicted"/>
<keyword evidence="2" id="KW-0067">ATP-binding</keyword>
<evidence type="ECO:0000256" key="2">
    <source>
        <dbReference type="ARBA" id="ARBA00022840"/>
    </source>
</evidence>
<comment type="caution">
    <text evidence="4">The sequence shown here is derived from an EMBL/GenBank/DDBJ whole genome shotgun (WGS) entry which is preliminary data.</text>
</comment>
<evidence type="ECO:0000313" key="4">
    <source>
        <dbReference type="EMBL" id="KAA0710985.1"/>
    </source>
</evidence>
<evidence type="ECO:0000313" key="5">
    <source>
        <dbReference type="Proteomes" id="UP000324632"/>
    </source>
</evidence>
<organism evidence="4 5">
    <name type="scientific">Triplophysa tibetana</name>
    <dbReference type="NCBI Taxonomy" id="1572043"/>
    <lineage>
        <taxon>Eukaryota</taxon>
        <taxon>Metazoa</taxon>
        <taxon>Chordata</taxon>
        <taxon>Craniata</taxon>
        <taxon>Vertebrata</taxon>
        <taxon>Euteleostomi</taxon>
        <taxon>Actinopterygii</taxon>
        <taxon>Neopterygii</taxon>
        <taxon>Teleostei</taxon>
        <taxon>Ostariophysi</taxon>
        <taxon>Cypriniformes</taxon>
        <taxon>Nemacheilidae</taxon>
        <taxon>Triplophysa</taxon>
    </lineage>
</organism>
<keyword evidence="1" id="KW-0547">Nucleotide-binding</keyword>
<gene>
    <name evidence="4" type="ORF">E1301_Tti002907</name>
</gene>
<reference evidence="4 5" key="1">
    <citation type="journal article" date="2019" name="Mol. Ecol. Resour.">
        <title>Chromosome-level genome assembly of Triplophysa tibetana, a fish adapted to the harsh high-altitude environment of the Tibetan Plateau.</title>
        <authorList>
            <person name="Yang X."/>
            <person name="Liu H."/>
            <person name="Ma Z."/>
            <person name="Zou Y."/>
            <person name="Zou M."/>
            <person name="Mao Y."/>
            <person name="Li X."/>
            <person name="Wang H."/>
            <person name="Chen T."/>
            <person name="Wang W."/>
            <person name="Yang R."/>
        </authorList>
    </citation>
    <scope>NUCLEOTIDE SEQUENCE [LARGE SCALE GENOMIC DNA]</scope>
    <source>
        <strain evidence="4">TTIB1903HZAU</strain>
        <tissue evidence="4">Muscle</tissue>
    </source>
</reference>
<protein>
    <submittedName>
        <fullName evidence="4">Kinesin-like protein KIF13A</fullName>
    </submittedName>
</protein>
<dbReference type="Gene3D" id="3.40.850.10">
    <property type="entry name" value="Kinesin motor domain"/>
    <property type="match status" value="1"/>
</dbReference>
<dbReference type="AlphaFoldDB" id="A0A5A9NPI8"/>